<dbReference type="SUPFAM" id="SSF50494">
    <property type="entry name" value="Trypsin-like serine proteases"/>
    <property type="match status" value="1"/>
</dbReference>
<keyword evidence="5" id="KW-1185">Reference proteome</keyword>
<protein>
    <submittedName>
        <fullName evidence="4">(diamondback moth) hypothetical protein</fullName>
    </submittedName>
</protein>
<feature type="chain" id="PRO_5035805621" evidence="2">
    <location>
        <begin position="25"/>
        <end position="355"/>
    </location>
</feature>
<evidence type="ECO:0000313" key="4">
    <source>
        <dbReference type="EMBL" id="CAG9101232.1"/>
    </source>
</evidence>
<dbReference type="SMART" id="SM00020">
    <property type="entry name" value="Tryp_SPc"/>
    <property type="match status" value="1"/>
</dbReference>
<name>A0A8S4DG07_PLUXY</name>
<dbReference type="GO" id="GO:0006508">
    <property type="term" value="P:proteolysis"/>
    <property type="evidence" value="ECO:0007669"/>
    <property type="project" value="InterPro"/>
</dbReference>
<dbReference type="Proteomes" id="UP000653454">
    <property type="component" value="Unassembled WGS sequence"/>
</dbReference>
<organism evidence="4 5">
    <name type="scientific">Plutella xylostella</name>
    <name type="common">Diamondback moth</name>
    <name type="synonym">Plutella maculipennis</name>
    <dbReference type="NCBI Taxonomy" id="51655"/>
    <lineage>
        <taxon>Eukaryota</taxon>
        <taxon>Metazoa</taxon>
        <taxon>Ecdysozoa</taxon>
        <taxon>Arthropoda</taxon>
        <taxon>Hexapoda</taxon>
        <taxon>Insecta</taxon>
        <taxon>Pterygota</taxon>
        <taxon>Neoptera</taxon>
        <taxon>Endopterygota</taxon>
        <taxon>Lepidoptera</taxon>
        <taxon>Glossata</taxon>
        <taxon>Ditrysia</taxon>
        <taxon>Yponomeutoidea</taxon>
        <taxon>Plutellidae</taxon>
        <taxon>Plutella</taxon>
    </lineage>
</organism>
<feature type="signal peptide" evidence="2">
    <location>
        <begin position="1"/>
        <end position="24"/>
    </location>
</feature>
<dbReference type="AlphaFoldDB" id="A0A8S4DG07"/>
<dbReference type="Pfam" id="PF00089">
    <property type="entry name" value="Trypsin"/>
    <property type="match status" value="1"/>
</dbReference>
<feature type="region of interest" description="Disordered" evidence="1">
    <location>
        <begin position="327"/>
        <end position="355"/>
    </location>
</feature>
<dbReference type="PROSITE" id="PS50240">
    <property type="entry name" value="TRYPSIN_DOM"/>
    <property type="match status" value="1"/>
</dbReference>
<evidence type="ECO:0000259" key="3">
    <source>
        <dbReference type="PROSITE" id="PS50240"/>
    </source>
</evidence>
<dbReference type="Gene3D" id="2.40.10.10">
    <property type="entry name" value="Trypsin-like serine proteases"/>
    <property type="match status" value="1"/>
</dbReference>
<accession>A0A8S4DG07</accession>
<keyword evidence="2" id="KW-0732">Signal</keyword>
<proteinExistence type="predicted"/>
<dbReference type="GO" id="GO:0004252">
    <property type="term" value="F:serine-type endopeptidase activity"/>
    <property type="evidence" value="ECO:0007669"/>
    <property type="project" value="InterPro"/>
</dbReference>
<comment type="caution">
    <text evidence="4">The sequence shown here is derived from an EMBL/GenBank/DDBJ whole genome shotgun (WGS) entry which is preliminary data.</text>
</comment>
<evidence type="ECO:0000256" key="2">
    <source>
        <dbReference type="SAM" id="SignalP"/>
    </source>
</evidence>
<dbReference type="InterPro" id="IPR043504">
    <property type="entry name" value="Peptidase_S1_PA_chymotrypsin"/>
</dbReference>
<evidence type="ECO:0000313" key="5">
    <source>
        <dbReference type="Proteomes" id="UP000653454"/>
    </source>
</evidence>
<reference evidence="4" key="1">
    <citation type="submission" date="2020-11" db="EMBL/GenBank/DDBJ databases">
        <authorList>
            <person name="Whiteford S."/>
        </authorList>
    </citation>
    <scope>NUCLEOTIDE SEQUENCE</scope>
</reference>
<dbReference type="InterPro" id="IPR009003">
    <property type="entry name" value="Peptidase_S1_PA"/>
</dbReference>
<feature type="compositionally biased region" description="Polar residues" evidence="1">
    <location>
        <begin position="327"/>
        <end position="338"/>
    </location>
</feature>
<sequence length="355" mass="37014">MQRLSLMSVLVSCVGVVVVALTTSSPDDELDLSPSANVSNTCVTDLGRAGLCVKYSQCRDNGTIDKYGTIDENEIRAGNCPGRYDWCCEEEGGTETTFPQAVCQDAPGENGVCPWCVTLHKDGGSPGSRGRGGRYCAGVVVGDGGAMLTAASCLRATLKQQLWVSHEGRNYTVHTANTHKLYNSGSREHDLAVVVFKERLPNRTGACLSFTPPAGACRAVSFGKDGAWAASDITVSTGLCGTRGGAAGAACGRTTDPQCAVAMGSPLLCRGQENAGWSVWGVSRGGGCRVGADTGAMYSTLAADEEWLKNLLPSLVNANNLPTPTIHTNVGETPTPKNGSDFGVIGDDDIRKTPS</sequence>
<evidence type="ECO:0000256" key="1">
    <source>
        <dbReference type="SAM" id="MobiDB-lite"/>
    </source>
</evidence>
<dbReference type="InterPro" id="IPR001254">
    <property type="entry name" value="Trypsin_dom"/>
</dbReference>
<gene>
    <name evidence="4" type="ORF">PLXY2_LOCUS2515</name>
</gene>
<dbReference type="EMBL" id="CAJHNJ030000006">
    <property type="protein sequence ID" value="CAG9101232.1"/>
    <property type="molecule type" value="Genomic_DNA"/>
</dbReference>
<feature type="domain" description="Peptidase S1" evidence="3">
    <location>
        <begin position="90"/>
        <end position="313"/>
    </location>
</feature>